<dbReference type="InterPro" id="IPR029063">
    <property type="entry name" value="SAM-dependent_MTases_sf"/>
</dbReference>
<dbReference type="PANTHER" id="PTHR43861">
    <property type="entry name" value="TRANS-ACONITATE 2-METHYLTRANSFERASE-RELATED"/>
    <property type="match status" value="1"/>
</dbReference>
<dbReference type="EMBL" id="BIXZ01000001">
    <property type="protein sequence ID" value="GCF12542.1"/>
    <property type="molecule type" value="Genomic_DNA"/>
</dbReference>
<dbReference type="SUPFAM" id="SSF53335">
    <property type="entry name" value="S-adenosyl-L-methionine-dependent methyltransferases"/>
    <property type="match status" value="1"/>
</dbReference>
<comment type="caution">
    <text evidence="4">The sequence shown here is derived from an EMBL/GenBank/DDBJ whole genome shotgun (WGS) entry which is preliminary data.</text>
</comment>
<evidence type="ECO:0000259" key="3">
    <source>
        <dbReference type="Pfam" id="PF13649"/>
    </source>
</evidence>
<proteinExistence type="predicted"/>
<keyword evidence="2" id="KW-0808">Transferase</keyword>
<dbReference type="Proteomes" id="UP000304382">
    <property type="component" value="Unassembled WGS sequence"/>
</dbReference>
<dbReference type="RefSeq" id="WP_137682227.1">
    <property type="nucleotide sequence ID" value="NZ_BIXZ01000001.1"/>
</dbReference>
<dbReference type="AlphaFoldDB" id="A0A4C2EDX7"/>
<gene>
    <name evidence="4" type="ORF">Harman_04770</name>
</gene>
<evidence type="ECO:0000313" key="5">
    <source>
        <dbReference type="Proteomes" id="UP000304382"/>
    </source>
</evidence>
<keyword evidence="1 4" id="KW-0489">Methyltransferase</keyword>
<reference evidence="4 5" key="1">
    <citation type="submission" date="2019-02" db="EMBL/GenBank/DDBJ databases">
        <title>Haloarcula mannanilyticum sp. nov., a mannan degrading haloarchaeon isolated from commercial salt.</title>
        <authorList>
            <person name="Enomoto S."/>
            <person name="Shimane Y."/>
            <person name="Kamekura M."/>
            <person name="Ito T."/>
            <person name="Moriya O."/>
            <person name="Ihara K."/>
            <person name="Takahashi-Ando N."/>
            <person name="Fukushima Y."/>
            <person name="Yoshida Y."/>
            <person name="Usama R."/>
            <person name="Takai K."/>
            <person name="Minegishi H."/>
        </authorList>
    </citation>
    <scope>NUCLEOTIDE SEQUENCE [LARGE SCALE GENOMIC DNA]</scope>
    <source>
        <strain evidence="4 5">MD130-1</strain>
    </source>
</reference>
<dbReference type="OrthoDB" id="302307at2157"/>
<dbReference type="GO" id="GO:0032259">
    <property type="term" value="P:methylation"/>
    <property type="evidence" value="ECO:0007669"/>
    <property type="project" value="UniProtKB-KW"/>
</dbReference>
<keyword evidence="5" id="KW-1185">Reference proteome</keyword>
<evidence type="ECO:0000313" key="4">
    <source>
        <dbReference type="EMBL" id="GCF12542.1"/>
    </source>
</evidence>
<dbReference type="CDD" id="cd02440">
    <property type="entry name" value="AdoMet_MTases"/>
    <property type="match status" value="1"/>
</dbReference>
<dbReference type="InterPro" id="IPR041698">
    <property type="entry name" value="Methyltransf_25"/>
</dbReference>
<dbReference type="GO" id="GO:0008168">
    <property type="term" value="F:methyltransferase activity"/>
    <property type="evidence" value="ECO:0007669"/>
    <property type="project" value="UniProtKB-KW"/>
</dbReference>
<feature type="domain" description="Methyltransferase" evidence="3">
    <location>
        <begin position="40"/>
        <end position="128"/>
    </location>
</feature>
<evidence type="ECO:0000256" key="1">
    <source>
        <dbReference type="ARBA" id="ARBA00022603"/>
    </source>
</evidence>
<protein>
    <submittedName>
        <fullName evidence="4">Fibrillarin-like rRNA methylase</fullName>
    </submittedName>
</protein>
<evidence type="ECO:0000256" key="2">
    <source>
        <dbReference type="ARBA" id="ARBA00022679"/>
    </source>
</evidence>
<dbReference type="PANTHER" id="PTHR43861:SF1">
    <property type="entry name" value="TRANS-ACONITATE 2-METHYLTRANSFERASE"/>
    <property type="match status" value="1"/>
</dbReference>
<sequence>MGFHTFDIDRAAQLEDASRYEYLSVDELLALFDPDSSTVVADLGSGTGFYTDHVAGAAGRVYALDVQRGMHERYREKGLPSNVSPVTADIGSLPFSDSLDAVVSTMTFHEFASPAAMEAVADALVPGGRVAIADWTRAGAGNEGPPRSERYAADDAVEFCTDAGIEVLRAEDRRETFVLAGVLPA</sequence>
<dbReference type="Pfam" id="PF13649">
    <property type="entry name" value="Methyltransf_25"/>
    <property type="match status" value="1"/>
</dbReference>
<accession>A0A4C2EDX7</accession>
<name>A0A4C2EDX7_9EURY</name>
<dbReference type="Gene3D" id="3.40.50.150">
    <property type="entry name" value="Vaccinia Virus protein VP39"/>
    <property type="match status" value="1"/>
</dbReference>
<organism evidence="4 5">
    <name type="scientific">Haloarcula mannanilytica</name>
    <dbReference type="NCBI Taxonomy" id="2509225"/>
    <lineage>
        <taxon>Archaea</taxon>
        <taxon>Methanobacteriati</taxon>
        <taxon>Methanobacteriota</taxon>
        <taxon>Stenosarchaea group</taxon>
        <taxon>Halobacteria</taxon>
        <taxon>Halobacteriales</taxon>
        <taxon>Haloarculaceae</taxon>
        <taxon>Haloarcula</taxon>
    </lineage>
</organism>